<evidence type="ECO:0000256" key="1">
    <source>
        <dbReference type="ARBA" id="ARBA00022737"/>
    </source>
</evidence>
<dbReference type="AlphaFoldDB" id="A0AAD3T9M2"/>
<dbReference type="SUPFAM" id="SSF54631">
    <property type="entry name" value="CBS-domain pair"/>
    <property type="match status" value="2"/>
</dbReference>
<dbReference type="PROSITE" id="PS51371">
    <property type="entry name" value="CBS"/>
    <property type="match status" value="1"/>
</dbReference>
<dbReference type="EMBL" id="BSYO01000029">
    <property type="protein sequence ID" value="GMH25148.1"/>
    <property type="molecule type" value="Genomic_DNA"/>
</dbReference>
<keyword evidence="1" id="KW-0677">Repeat</keyword>
<dbReference type="Proteomes" id="UP001279734">
    <property type="component" value="Unassembled WGS sequence"/>
</dbReference>
<organism evidence="5 6">
    <name type="scientific">Nepenthes gracilis</name>
    <name type="common">Slender pitcher plant</name>
    <dbReference type="NCBI Taxonomy" id="150966"/>
    <lineage>
        <taxon>Eukaryota</taxon>
        <taxon>Viridiplantae</taxon>
        <taxon>Streptophyta</taxon>
        <taxon>Embryophyta</taxon>
        <taxon>Tracheophyta</taxon>
        <taxon>Spermatophyta</taxon>
        <taxon>Magnoliopsida</taxon>
        <taxon>eudicotyledons</taxon>
        <taxon>Gunneridae</taxon>
        <taxon>Pentapetalae</taxon>
        <taxon>Caryophyllales</taxon>
        <taxon>Nepenthaceae</taxon>
        <taxon>Nepenthes</taxon>
    </lineage>
</organism>
<reference evidence="5" key="1">
    <citation type="submission" date="2023-05" db="EMBL/GenBank/DDBJ databases">
        <title>Nepenthes gracilis genome sequencing.</title>
        <authorList>
            <person name="Fukushima K."/>
        </authorList>
    </citation>
    <scope>NUCLEOTIDE SEQUENCE</scope>
    <source>
        <strain evidence="5">SING2019-196</strain>
    </source>
</reference>
<comment type="caution">
    <text evidence="5">The sequence shown here is derived from an EMBL/GenBank/DDBJ whole genome shotgun (WGS) entry which is preliminary data.</text>
</comment>
<dbReference type="InterPro" id="IPR050511">
    <property type="entry name" value="AMPK_gamma/SDS23_families"/>
</dbReference>
<name>A0AAD3T9M2_NEPGR</name>
<feature type="domain" description="CBS" evidence="4">
    <location>
        <begin position="254"/>
        <end position="313"/>
    </location>
</feature>
<dbReference type="PANTHER" id="PTHR13780:SF36">
    <property type="entry name" value="CBS DOMAIN-CONTAINING PROTEIN"/>
    <property type="match status" value="1"/>
</dbReference>
<evidence type="ECO:0000256" key="3">
    <source>
        <dbReference type="PROSITE-ProRule" id="PRU00703"/>
    </source>
</evidence>
<proteinExistence type="predicted"/>
<dbReference type="SMART" id="SM00116">
    <property type="entry name" value="CBS"/>
    <property type="match status" value="3"/>
</dbReference>
<dbReference type="PANTHER" id="PTHR13780">
    <property type="entry name" value="AMP-ACTIVATED PROTEIN KINASE, GAMMA REGULATORY SUBUNIT"/>
    <property type="match status" value="1"/>
</dbReference>
<evidence type="ECO:0000313" key="5">
    <source>
        <dbReference type="EMBL" id="GMH25148.1"/>
    </source>
</evidence>
<keyword evidence="2 3" id="KW-0129">CBS domain</keyword>
<gene>
    <name evidence="5" type="ORF">Nepgr_026991</name>
</gene>
<dbReference type="InterPro" id="IPR046342">
    <property type="entry name" value="CBS_dom_sf"/>
</dbReference>
<accession>A0AAD3T9M2</accession>
<evidence type="ECO:0000259" key="4">
    <source>
        <dbReference type="PROSITE" id="PS51371"/>
    </source>
</evidence>
<protein>
    <recommendedName>
        <fullName evidence="4">CBS domain-containing protein</fullName>
    </recommendedName>
</protein>
<dbReference type="InterPro" id="IPR000644">
    <property type="entry name" value="CBS_dom"/>
</dbReference>
<keyword evidence="6" id="KW-1185">Reference proteome</keyword>
<evidence type="ECO:0000313" key="6">
    <source>
        <dbReference type="Proteomes" id="UP001279734"/>
    </source>
</evidence>
<dbReference type="Pfam" id="PF00571">
    <property type="entry name" value="CBS"/>
    <property type="match status" value="1"/>
</dbReference>
<evidence type="ECO:0000256" key="2">
    <source>
        <dbReference type="ARBA" id="ARBA00023122"/>
    </source>
</evidence>
<sequence length="329" mass="37092">MEAQLRREDDKREKEIASNIVVDRRATERRIEEAFQEREQMTSLSVKMSSPEAKLGMPVEDLWDIQQPQLTPTEKLNACFEDIQVSSFPEAAASLVEINSDSSLTEAVQILSQHKLLSTPMVDFSEPKDASWIGRYIGIVESAGIVSWVLQNVSYPCPNTKSSTYLIKFVQDNKGSFQWAPFLAIQKSNSMLTVLLLLSKYKMKSVLVVRPGEAKIDNIITQLAVIHMLAECVGLHWFENWGDKKLSDLGLPLMSPKHSIEAYEDEPVLHAFKMMRLKGIGGIPVAERQGRKAIGNVSIRDIQLLLIAPEIYRFLLGLILLVFDCIFTL</sequence>
<dbReference type="Gene3D" id="3.10.580.10">
    <property type="entry name" value="CBS-domain"/>
    <property type="match status" value="2"/>
</dbReference>